<feature type="transmembrane region" description="Helical" evidence="1">
    <location>
        <begin position="6"/>
        <end position="27"/>
    </location>
</feature>
<keyword evidence="1" id="KW-0472">Membrane</keyword>
<accession>A0ABM9C846</accession>
<organism evidence="2 3">
    <name type="scientific">Paenibacillus plantiphilus</name>
    <dbReference type="NCBI Taxonomy" id="2905650"/>
    <lineage>
        <taxon>Bacteria</taxon>
        <taxon>Bacillati</taxon>
        <taxon>Bacillota</taxon>
        <taxon>Bacilli</taxon>
        <taxon>Bacillales</taxon>
        <taxon>Paenibacillaceae</taxon>
        <taxon>Paenibacillus</taxon>
    </lineage>
</organism>
<evidence type="ECO:0000313" key="3">
    <source>
        <dbReference type="Proteomes" id="UP000838686"/>
    </source>
</evidence>
<keyword evidence="1" id="KW-0812">Transmembrane</keyword>
<dbReference type="EMBL" id="CAKMMF010000011">
    <property type="protein sequence ID" value="CAH1205671.1"/>
    <property type="molecule type" value="Genomic_DNA"/>
</dbReference>
<name>A0ABM9C846_9BACL</name>
<reference evidence="2" key="1">
    <citation type="submission" date="2022-01" db="EMBL/GenBank/DDBJ databases">
        <authorList>
            <person name="Criscuolo A."/>
        </authorList>
    </citation>
    <scope>NUCLEOTIDE SEQUENCE</scope>
    <source>
        <strain evidence="2">CIP111893</strain>
    </source>
</reference>
<dbReference type="Proteomes" id="UP000838686">
    <property type="component" value="Unassembled WGS sequence"/>
</dbReference>
<keyword evidence="1" id="KW-1133">Transmembrane helix</keyword>
<keyword evidence="3" id="KW-1185">Reference proteome</keyword>
<proteinExistence type="predicted"/>
<gene>
    <name evidence="2" type="ORF">PAECIP111893_02390</name>
</gene>
<sequence>MTTDMVVMLGIAGVLVIVVLACLVTIYRNLHRLIERQQDTIQRLINHEPVTYTETGQKPPKPVRESFAAWGNEVVNVEELE</sequence>
<dbReference type="RefSeq" id="WP_236342381.1">
    <property type="nucleotide sequence ID" value="NZ_CAKMMF010000011.1"/>
</dbReference>
<evidence type="ECO:0000313" key="2">
    <source>
        <dbReference type="EMBL" id="CAH1205671.1"/>
    </source>
</evidence>
<protein>
    <submittedName>
        <fullName evidence="2">Uncharacterized protein</fullName>
    </submittedName>
</protein>
<comment type="caution">
    <text evidence="2">The sequence shown here is derived from an EMBL/GenBank/DDBJ whole genome shotgun (WGS) entry which is preliminary data.</text>
</comment>
<evidence type="ECO:0000256" key="1">
    <source>
        <dbReference type="SAM" id="Phobius"/>
    </source>
</evidence>